<evidence type="ECO:0000313" key="4">
    <source>
        <dbReference type="Proteomes" id="UP000233551"/>
    </source>
</evidence>
<feature type="compositionally biased region" description="Polar residues" evidence="1">
    <location>
        <begin position="195"/>
        <end position="206"/>
    </location>
</feature>
<proteinExistence type="predicted"/>
<dbReference type="InterPro" id="IPR043017">
    <property type="entry name" value="WIYLD_dom_sf"/>
</dbReference>
<keyword evidence="4" id="KW-1185">Reference proteome</keyword>
<evidence type="ECO:0000259" key="2">
    <source>
        <dbReference type="Pfam" id="PF10440"/>
    </source>
</evidence>
<gene>
    <name evidence="3" type="ORF">CRG98_040052</name>
</gene>
<dbReference type="AlphaFoldDB" id="A0A2I0I6I5"/>
<feature type="region of interest" description="Disordered" evidence="1">
    <location>
        <begin position="190"/>
        <end position="245"/>
    </location>
</feature>
<reference evidence="3 4" key="1">
    <citation type="submission" date="2017-11" db="EMBL/GenBank/DDBJ databases">
        <title>De-novo sequencing of pomegranate (Punica granatum L.) genome.</title>
        <authorList>
            <person name="Akparov Z."/>
            <person name="Amiraslanov A."/>
            <person name="Hajiyeva S."/>
            <person name="Abbasov M."/>
            <person name="Kaur K."/>
            <person name="Hamwieh A."/>
            <person name="Solovyev V."/>
            <person name="Salamov A."/>
            <person name="Braich B."/>
            <person name="Kosarev P."/>
            <person name="Mahmoud A."/>
            <person name="Hajiyev E."/>
            <person name="Babayeva S."/>
            <person name="Izzatullayeva V."/>
            <person name="Mammadov A."/>
            <person name="Mammadov A."/>
            <person name="Sharifova S."/>
            <person name="Ojaghi J."/>
            <person name="Eynullazada K."/>
            <person name="Bayramov B."/>
            <person name="Abdulazimova A."/>
            <person name="Shahmuradov I."/>
        </authorList>
    </citation>
    <scope>NUCLEOTIDE SEQUENCE [LARGE SCALE GENOMIC DNA]</scope>
    <source>
        <strain evidence="4">cv. AG2017</strain>
        <tissue evidence="3">Leaf</tissue>
    </source>
</reference>
<dbReference type="EMBL" id="PGOL01003807">
    <property type="protein sequence ID" value="PKI39582.1"/>
    <property type="molecule type" value="Genomic_DNA"/>
</dbReference>
<dbReference type="InterPro" id="IPR018848">
    <property type="entry name" value="WIYLD_domain"/>
</dbReference>
<dbReference type="PANTHER" id="PTHR34271:SF1">
    <property type="entry name" value="NUCLEOLAR HISTONE METHYLTRANSFERASE-RELATED PROTEIN"/>
    <property type="match status" value="1"/>
</dbReference>
<evidence type="ECO:0000256" key="1">
    <source>
        <dbReference type="SAM" id="MobiDB-lite"/>
    </source>
</evidence>
<evidence type="ECO:0000313" key="3">
    <source>
        <dbReference type="EMBL" id="PKI39582.1"/>
    </source>
</evidence>
<feature type="region of interest" description="Disordered" evidence="1">
    <location>
        <begin position="75"/>
        <end position="110"/>
    </location>
</feature>
<dbReference type="Gene3D" id="1.10.8.850">
    <property type="entry name" value="Histone-lysine N methyltransferase , C-terminal domain-like"/>
    <property type="match status" value="1"/>
</dbReference>
<comment type="caution">
    <text evidence="3">The sequence shown here is derived from an EMBL/GenBank/DDBJ whole genome shotgun (WGS) entry which is preliminary data.</text>
</comment>
<feature type="domain" description="WIYLD" evidence="2">
    <location>
        <begin position="11"/>
        <end position="60"/>
    </location>
</feature>
<name>A0A2I0I6I5_PUNGR</name>
<feature type="compositionally biased region" description="Polar residues" evidence="1">
    <location>
        <begin position="229"/>
        <end position="238"/>
    </location>
</feature>
<protein>
    <recommendedName>
        <fullName evidence="2">WIYLD domain-containing protein</fullName>
    </recommendedName>
</protein>
<dbReference type="Pfam" id="PF10440">
    <property type="entry name" value="WIYLD"/>
    <property type="match status" value="1"/>
</dbReference>
<sequence>MPPSGRRRARQRNTRMDAAFDAMGAMGFEMDVEYTVEGWAFIEEYSYKVLIDKLLEEQEQPELVQGGEVIAQLSSKPSTVPALPSCSSGFDTLDKASKPTEAPEKDSQGGRVIAQLSSGPSTSLALPSRSNAFDTLDKASKSIEAPEKDSQGERVTAQLFSGPSTAPALPSCSNVVNTFDKVSKLIEARKKDSSIRMSQCSNSSLPNHDIGTEAADSRNGEGGGHKGSPSKTRSSAPPLSTHAHGPFYGWFSEDEDQEHEPEIVELEPMSLEVFKKIYYDVMESHQLHRKRKSRWDVRPNS</sequence>
<organism evidence="3 4">
    <name type="scientific">Punica granatum</name>
    <name type="common">Pomegranate</name>
    <dbReference type="NCBI Taxonomy" id="22663"/>
    <lineage>
        <taxon>Eukaryota</taxon>
        <taxon>Viridiplantae</taxon>
        <taxon>Streptophyta</taxon>
        <taxon>Embryophyta</taxon>
        <taxon>Tracheophyta</taxon>
        <taxon>Spermatophyta</taxon>
        <taxon>Magnoliopsida</taxon>
        <taxon>eudicotyledons</taxon>
        <taxon>Gunneridae</taxon>
        <taxon>Pentapetalae</taxon>
        <taxon>rosids</taxon>
        <taxon>malvids</taxon>
        <taxon>Myrtales</taxon>
        <taxon>Lythraceae</taxon>
        <taxon>Punica</taxon>
    </lineage>
</organism>
<accession>A0A2I0I6I5</accession>
<dbReference type="PANTHER" id="PTHR34271">
    <property type="entry name" value="NUCLEOLAR HISTONE METHYLTRANSFERASE-RELATED PROTEIN"/>
    <property type="match status" value="1"/>
</dbReference>
<dbReference type="Proteomes" id="UP000233551">
    <property type="component" value="Unassembled WGS sequence"/>
</dbReference>
<feature type="compositionally biased region" description="Basic and acidic residues" evidence="1">
    <location>
        <begin position="92"/>
        <end position="108"/>
    </location>
</feature>